<dbReference type="PROSITE" id="PS50943">
    <property type="entry name" value="HTH_CROC1"/>
    <property type="match status" value="1"/>
</dbReference>
<evidence type="ECO:0000313" key="5">
    <source>
        <dbReference type="EMBL" id="GAA5084252.1"/>
    </source>
</evidence>
<reference evidence="6" key="1">
    <citation type="journal article" date="2019" name="Int. J. Syst. Evol. Microbiol.">
        <title>The Global Catalogue of Microorganisms (GCM) 10K type strain sequencing project: providing services to taxonomists for standard genome sequencing and annotation.</title>
        <authorList>
            <consortium name="The Broad Institute Genomics Platform"/>
            <consortium name="The Broad Institute Genome Sequencing Center for Infectious Disease"/>
            <person name="Wu L."/>
            <person name="Ma J."/>
        </authorList>
    </citation>
    <scope>NUCLEOTIDE SEQUENCE [LARGE SCALE GENOMIC DNA]</scope>
    <source>
        <strain evidence="6">JCM 18423</strain>
    </source>
</reference>
<dbReference type="CDD" id="cd00093">
    <property type="entry name" value="HTH_XRE"/>
    <property type="match status" value="1"/>
</dbReference>
<evidence type="ECO:0000256" key="1">
    <source>
        <dbReference type="ARBA" id="ARBA00023015"/>
    </source>
</evidence>
<evidence type="ECO:0000259" key="4">
    <source>
        <dbReference type="PROSITE" id="PS50943"/>
    </source>
</evidence>
<sequence length="119" mass="13668">MNTFAQRLLYARTQRGYTQSQLANLCGVSQSTIASYESGARLHTRNLFNLAKALRVNPLWLDQGIGAMHPTLQESNQSYSQTWPFSRVSPDKINQLTDQQRILIENVLETLIETWEKQK</sequence>
<feature type="domain" description="HTH cro/C1-type" evidence="4">
    <location>
        <begin position="8"/>
        <end position="61"/>
    </location>
</feature>
<proteinExistence type="predicted"/>
<protein>
    <recommendedName>
        <fullName evidence="4">HTH cro/C1-type domain-containing protein</fullName>
    </recommendedName>
</protein>
<accession>A0ABP9LW59</accession>
<keyword evidence="6" id="KW-1185">Reference proteome</keyword>
<dbReference type="InterPro" id="IPR001387">
    <property type="entry name" value="Cro/C1-type_HTH"/>
</dbReference>
<dbReference type="Pfam" id="PF01381">
    <property type="entry name" value="HTH_3"/>
    <property type="match status" value="1"/>
</dbReference>
<dbReference type="Gene3D" id="1.10.260.40">
    <property type="entry name" value="lambda repressor-like DNA-binding domains"/>
    <property type="match status" value="1"/>
</dbReference>
<dbReference type="Proteomes" id="UP001500227">
    <property type="component" value="Unassembled WGS sequence"/>
</dbReference>
<evidence type="ECO:0000313" key="6">
    <source>
        <dbReference type="Proteomes" id="UP001500227"/>
    </source>
</evidence>
<keyword evidence="2" id="KW-0238">DNA-binding</keyword>
<dbReference type="InterPro" id="IPR010982">
    <property type="entry name" value="Lambda_DNA-bd_dom_sf"/>
</dbReference>
<name>A0ABP9LW59_9BURK</name>
<organism evidence="5 6">
    <name type="scientific">Paenalcaligenes hermetiae</name>
    <dbReference type="NCBI Taxonomy" id="1157987"/>
    <lineage>
        <taxon>Bacteria</taxon>
        <taxon>Pseudomonadati</taxon>
        <taxon>Pseudomonadota</taxon>
        <taxon>Betaproteobacteria</taxon>
        <taxon>Burkholderiales</taxon>
        <taxon>Alcaligenaceae</taxon>
        <taxon>Paenalcaligenes</taxon>
    </lineage>
</organism>
<evidence type="ECO:0000256" key="3">
    <source>
        <dbReference type="ARBA" id="ARBA00023163"/>
    </source>
</evidence>
<dbReference type="SUPFAM" id="SSF47413">
    <property type="entry name" value="lambda repressor-like DNA-binding domains"/>
    <property type="match status" value="1"/>
</dbReference>
<dbReference type="RefSeq" id="WP_300647161.1">
    <property type="nucleotide sequence ID" value="NZ_BAABKD010000001.1"/>
</dbReference>
<keyword evidence="3" id="KW-0804">Transcription</keyword>
<dbReference type="PANTHER" id="PTHR40661:SF2">
    <property type="entry name" value="HTH-TYPE TRANSCRIPTIONAL REGULATOR PRTR"/>
    <property type="match status" value="1"/>
</dbReference>
<keyword evidence="1" id="KW-0805">Transcription regulation</keyword>
<gene>
    <name evidence="5" type="ORF">GCM10023337_01610</name>
</gene>
<evidence type="ECO:0000256" key="2">
    <source>
        <dbReference type="ARBA" id="ARBA00023125"/>
    </source>
</evidence>
<dbReference type="EMBL" id="BAABKD010000001">
    <property type="protein sequence ID" value="GAA5084252.1"/>
    <property type="molecule type" value="Genomic_DNA"/>
</dbReference>
<dbReference type="SMART" id="SM00530">
    <property type="entry name" value="HTH_XRE"/>
    <property type="match status" value="1"/>
</dbReference>
<comment type="caution">
    <text evidence="5">The sequence shown here is derived from an EMBL/GenBank/DDBJ whole genome shotgun (WGS) entry which is preliminary data.</text>
</comment>
<dbReference type="PANTHER" id="PTHR40661">
    <property type="match status" value="1"/>
</dbReference>